<protein>
    <submittedName>
        <fullName evidence="1">Uncharacterized protein</fullName>
    </submittedName>
</protein>
<keyword evidence="2" id="KW-1185">Reference proteome</keyword>
<name>A0ABP8K3U3_9BACT</name>
<gene>
    <name evidence="1" type="ORF">GCM10023187_12040</name>
</gene>
<reference evidence="2" key="1">
    <citation type="journal article" date="2019" name="Int. J. Syst. Evol. Microbiol.">
        <title>The Global Catalogue of Microorganisms (GCM) 10K type strain sequencing project: providing services to taxonomists for standard genome sequencing and annotation.</title>
        <authorList>
            <consortium name="The Broad Institute Genomics Platform"/>
            <consortium name="The Broad Institute Genome Sequencing Center for Infectious Disease"/>
            <person name="Wu L."/>
            <person name="Ma J."/>
        </authorList>
    </citation>
    <scope>NUCLEOTIDE SEQUENCE [LARGE SCALE GENOMIC DNA]</scope>
    <source>
        <strain evidence="2">JCM 17925</strain>
    </source>
</reference>
<organism evidence="1 2">
    <name type="scientific">Nibrella viscosa</name>
    <dbReference type="NCBI Taxonomy" id="1084524"/>
    <lineage>
        <taxon>Bacteria</taxon>
        <taxon>Pseudomonadati</taxon>
        <taxon>Bacteroidota</taxon>
        <taxon>Cytophagia</taxon>
        <taxon>Cytophagales</taxon>
        <taxon>Spirosomataceae</taxon>
        <taxon>Nibrella</taxon>
    </lineage>
</organism>
<comment type="caution">
    <text evidence="1">The sequence shown here is derived from an EMBL/GenBank/DDBJ whole genome shotgun (WGS) entry which is preliminary data.</text>
</comment>
<accession>A0ABP8K3U3</accession>
<evidence type="ECO:0000313" key="2">
    <source>
        <dbReference type="Proteomes" id="UP001500936"/>
    </source>
</evidence>
<dbReference type="EMBL" id="BAABHB010000002">
    <property type="protein sequence ID" value="GAA4399712.1"/>
    <property type="molecule type" value="Genomic_DNA"/>
</dbReference>
<proteinExistence type="predicted"/>
<dbReference type="Proteomes" id="UP001500936">
    <property type="component" value="Unassembled WGS sequence"/>
</dbReference>
<sequence>MSANTGAYTIQFISAAPTVDQLGTIFTYTIAENPQSQGSKGQLIFDLGCAKFSDLTSVLIGDEEAVKNNTKDNAGGCSNQQALVNFVRLPGVAGFVPNDGSAVTVQFVFAALPGLMPANGNVYNSAGANCTPTCLAIPAGCGTSMGCSYSQGFYFSSPVGKAASASKYLLAVPSSSTFTYSQAQAITIFNGRSGGSANLSNMFTQLATIYLSQQLGYLTIDPSSDLAGYVQTLEAFLTAYGKKLDGTKLETNKQLKASYGGVSTAAAVAAANGISAWINDCPNHCGKDPFMPPACGE</sequence>
<evidence type="ECO:0000313" key="1">
    <source>
        <dbReference type="EMBL" id="GAA4399712.1"/>
    </source>
</evidence>